<sequence>MLLFLAAPNLLAQNFELQAFGHTPDTLVTHSTTSKSGVVRSPAGIAITPDALTTSHPAGTVVTVTNPVVSQFGTPLAFLGWAPTAYDPITGYAAADTTNPLAITLNANRLLVGYAGYPVAEAINTPGRTWSTGGHALWTGTYDVFGPQGGGVARATTLREVGDEAWLESTFTAPTVISYTWRLDIPTGAGARLEALVDGTVADTVTTDTNPPWKTRTLDLTGNGPVKVRFRLTHTATSTIPQLVNGRETAYVTHIRTGTFSAPARVVVSNTSGTAATLNWDAAYAAESYTAELAADASFTQVLFTQNITAPAVVTTFGGLTPGSTYHYRVLSRRTGYQPLASVAGSFVAVTRSAQTITFPEIAGKTLGAAAFSPGATASSGLPITYTVVSGSANIDAEGLVTVTELGTMTLRAEQPGNHSFEPAPAVTRNVSVTIPTSAKVTLAAATRTYNDLPQTVTATTTPPGLSVTYRYQLGKAAPSEIPPTEAGTYAVTATLNVPGLTVAPAKSTLKILKAPLTVMGVPVERLVGQDNPTLGLTYSGFLGDDDEGDLDSLPTPMTSARPNSAAFGSYPITFTGGLDNNYSFVLGTPLAHVTVRGFGTTLEALVLDADLLPMGKLTLTPSKNSLTYTGSLLLAEEAKAIPLAPGRALLTSVDLATGTDTVVLNLPATRDLPARTYSLTFTLNSEEGTLEGSLQRDNQQYGTLAHGRLLEIAAPRTTTGLKGAYTLLLPPASPSSLPGLQALSLPEGAGYATGTITDAGKLTLAGKLADGTPFTTSALHDHAKAYRLFIKPYGTRLGQRFGGYLPLVSSQDFTTSPSLRYRTAAAPFVWAKPGLVSDKSYRVGFGPLVTQANLELWLPPAARIPARGAAPEVAAISLGQRLGLAPSPTVDGSFELEYLNGSLSELQVASLPSLLSLKATGTVLLPAPNTAGFKLALKPTTGAFTGEFTVAEPVVPPATKPVTRKATFTGILRQGPTADSTLIGQGHFILPALRGAASTESSSGAISFFVPAPAP</sequence>
<proteinExistence type="predicted"/>
<reference evidence="3" key="1">
    <citation type="journal article" date="2019" name="Int. J. Syst. Evol. Microbiol.">
        <title>The Global Catalogue of Microorganisms (GCM) 10K type strain sequencing project: providing services to taxonomists for standard genome sequencing and annotation.</title>
        <authorList>
            <consortium name="The Broad Institute Genomics Platform"/>
            <consortium name="The Broad Institute Genome Sequencing Center for Infectious Disease"/>
            <person name="Wu L."/>
            <person name="Ma J."/>
        </authorList>
    </citation>
    <scope>NUCLEOTIDE SEQUENCE [LARGE SCALE GENOMIC DNA]</scope>
    <source>
        <strain evidence="3">JCM 18053</strain>
    </source>
</reference>
<dbReference type="InterPro" id="IPR013783">
    <property type="entry name" value="Ig-like_fold"/>
</dbReference>
<dbReference type="InterPro" id="IPR003961">
    <property type="entry name" value="FN3_dom"/>
</dbReference>
<dbReference type="PROSITE" id="PS50853">
    <property type="entry name" value="FN3"/>
    <property type="match status" value="1"/>
</dbReference>
<keyword evidence="3" id="KW-1185">Reference proteome</keyword>
<protein>
    <recommendedName>
        <fullName evidence="1">Fibronectin type-III domain-containing protein</fullName>
    </recommendedName>
</protein>
<organism evidence="2 3">
    <name type="scientific">Prosthecobacter algae</name>
    <dbReference type="NCBI Taxonomy" id="1144682"/>
    <lineage>
        <taxon>Bacteria</taxon>
        <taxon>Pseudomonadati</taxon>
        <taxon>Verrucomicrobiota</taxon>
        <taxon>Verrucomicrobiia</taxon>
        <taxon>Verrucomicrobiales</taxon>
        <taxon>Verrucomicrobiaceae</taxon>
        <taxon>Prosthecobacter</taxon>
    </lineage>
</organism>
<comment type="caution">
    <text evidence="2">The sequence shown here is derived from an EMBL/GenBank/DDBJ whole genome shotgun (WGS) entry which is preliminary data.</text>
</comment>
<dbReference type="Proteomes" id="UP001499852">
    <property type="component" value="Unassembled WGS sequence"/>
</dbReference>
<evidence type="ECO:0000313" key="2">
    <source>
        <dbReference type="EMBL" id="GAA5142554.1"/>
    </source>
</evidence>
<dbReference type="Gene3D" id="2.60.40.10">
    <property type="entry name" value="Immunoglobulins"/>
    <property type="match status" value="1"/>
</dbReference>
<accession>A0ABP9P8M1</accession>
<dbReference type="Pfam" id="PF18676">
    <property type="entry name" value="MBG_2"/>
    <property type="match status" value="1"/>
</dbReference>
<name>A0ABP9P8M1_9BACT</name>
<dbReference type="SMART" id="SM00060">
    <property type="entry name" value="FN3"/>
    <property type="match status" value="1"/>
</dbReference>
<gene>
    <name evidence="2" type="ORF">GCM10023213_28750</name>
</gene>
<dbReference type="InterPro" id="IPR036116">
    <property type="entry name" value="FN3_sf"/>
</dbReference>
<evidence type="ECO:0000259" key="1">
    <source>
        <dbReference type="PROSITE" id="PS50853"/>
    </source>
</evidence>
<feature type="domain" description="Fibronectin type-III" evidence="1">
    <location>
        <begin position="262"/>
        <end position="356"/>
    </location>
</feature>
<dbReference type="SUPFAM" id="SSF49265">
    <property type="entry name" value="Fibronectin type III"/>
    <property type="match status" value="1"/>
</dbReference>
<dbReference type="EMBL" id="BAABIA010000005">
    <property type="protein sequence ID" value="GAA5142554.1"/>
    <property type="molecule type" value="Genomic_DNA"/>
</dbReference>
<evidence type="ECO:0000313" key="3">
    <source>
        <dbReference type="Proteomes" id="UP001499852"/>
    </source>
</evidence>
<dbReference type="Pfam" id="PF18887">
    <property type="entry name" value="MBG_3"/>
    <property type="match status" value="1"/>
</dbReference>
<dbReference type="InterPro" id="IPR041286">
    <property type="entry name" value="MBG_2"/>
</dbReference>
<dbReference type="InterPro" id="IPR043772">
    <property type="entry name" value="MBG_3"/>
</dbReference>